<dbReference type="Pfam" id="PF00287">
    <property type="entry name" value="Na_K-ATPase"/>
    <property type="match status" value="1"/>
</dbReference>
<dbReference type="PANTHER" id="PTHR11523">
    <property type="entry name" value="SODIUM/POTASSIUM-DEPENDENT ATPASE BETA SUBUNIT"/>
    <property type="match status" value="1"/>
</dbReference>
<comment type="caution">
    <text evidence="8">The sequence shown here is derived from an EMBL/GenBank/DDBJ whole genome shotgun (WGS) entry which is preliminary data.</text>
</comment>
<evidence type="ECO:0000256" key="3">
    <source>
        <dbReference type="ARBA" id="ARBA00022692"/>
    </source>
</evidence>
<keyword evidence="6" id="KW-0472">Membrane</keyword>
<evidence type="ECO:0000256" key="7">
    <source>
        <dbReference type="SAM" id="MobiDB-lite"/>
    </source>
</evidence>
<evidence type="ECO:0000313" key="8">
    <source>
        <dbReference type="EMBL" id="RNA30481.1"/>
    </source>
</evidence>
<dbReference type="GO" id="GO:1990573">
    <property type="term" value="P:potassium ion import across plasma membrane"/>
    <property type="evidence" value="ECO:0007669"/>
    <property type="project" value="TreeGrafter"/>
</dbReference>
<reference evidence="8 9" key="1">
    <citation type="journal article" date="2018" name="Sci. Rep.">
        <title>Genomic signatures of local adaptation to the degree of environmental predictability in rotifers.</title>
        <authorList>
            <person name="Franch-Gras L."/>
            <person name="Hahn C."/>
            <person name="Garcia-Roger E.M."/>
            <person name="Carmona M.J."/>
            <person name="Serra M."/>
            <person name="Gomez A."/>
        </authorList>
    </citation>
    <scope>NUCLEOTIDE SEQUENCE [LARGE SCALE GENOMIC DNA]</scope>
    <source>
        <strain evidence="8">HYR1</strain>
    </source>
</reference>
<dbReference type="AlphaFoldDB" id="A0A3M7S3Y6"/>
<keyword evidence="5" id="KW-1133">Transmembrane helix</keyword>
<keyword evidence="3" id="KW-0812">Transmembrane</keyword>
<evidence type="ECO:0000256" key="6">
    <source>
        <dbReference type="ARBA" id="ARBA00023136"/>
    </source>
</evidence>
<name>A0A3M7S3Y6_BRAPC</name>
<evidence type="ECO:0000256" key="1">
    <source>
        <dbReference type="ARBA" id="ARBA00004606"/>
    </source>
</evidence>
<dbReference type="OrthoDB" id="5912413at2759"/>
<evidence type="ECO:0000256" key="5">
    <source>
        <dbReference type="ARBA" id="ARBA00022989"/>
    </source>
</evidence>
<dbReference type="GO" id="GO:0005890">
    <property type="term" value="C:sodium:potassium-exchanging ATPase complex"/>
    <property type="evidence" value="ECO:0007669"/>
    <property type="project" value="InterPro"/>
</dbReference>
<dbReference type="EMBL" id="REGN01002084">
    <property type="protein sequence ID" value="RNA30481.1"/>
    <property type="molecule type" value="Genomic_DNA"/>
</dbReference>
<dbReference type="PANTHER" id="PTHR11523:SF28">
    <property type="entry name" value="NA_K-ATPASE BETA SUBUNIT ISOFORM 4-RELATED"/>
    <property type="match status" value="1"/>
</dbReference>
<sequence>MEPPKLKRRNTIVEEAADSLIETGQKIEELNKKSVMNFNSVNPGLGFRPQKDPESELIALNTSSWKPTYHYLDIFLQSYESGRNTSFIGAHGRSVTFDYAKVIDGTPCAKAKQFGMSSGTPCVVVKLNKIYGWFPRYSSANLPTALSKIDSDEKFVFIACKGEYPADEDNMGHVDYYSSYPNTEIGGVNFKYFPYRNQPNYLSPLVFVHFKNATKNVLINVECRAYAKNIENADLSNTVPKGIESDESEVEEEFVPKRQELSQ</sequence>
<evidence type="ECO:0000256" key="2">
    <source>
        <dbReference type="ARBA" id="ARBA00005876"/>
    </source>
</evidence>
<dbReference type="Gene3D" id="2.60.40.1660">
    <property type="entry name" value="Na, k-atpase alpha subunit"/>
    <property type="match status" value="1"/>
</dbReference>
<organism evidence="8 9">
    <name type="scientific">Brachionus plicatilis</name>
    <name type="common">Marine rotifer</name>
    <name type="synonym">Brachionus muelleri</name>
    <dbReference type="NCBI Taxonomy" id="10195"/>
    <lineage>
        <taxon>Eukaryota</taxon>
        <taxon>Metazoa</taxon>
        <taxon>Spiralia</taxon>
        <taxon>Gnathifera</taxon>
        <taxon>Rotifera</taxon>
        <taxon>Eurotatoria</taxon>
        <taxon>Monogononta</taxon>
        <taxon>Pseudotrocha</taxon>
        <taxon>Ploima</taxon>
        <taxon>Brachionidae</taxon>
        <taxon>Brachionus</taxon>
    </lineage>
</organism>
<protein>
    <submittedName>
        <fullName evidence="8">Sodium potassium-transporting ATPase subunit beta-like</fullName>
    </submittedName>
</protein>
<evidence type="ECO:0000313" key="9">
    <source>
        <dbReference type="Proteomes" id="UP000276133"/>
    </source>
</evidence>
<feature type="compositionally biased region" description="Basic and acidic residues" evidence="7">
    <location>
        <begin position="254"/>
        <end position="263"/>
    </location>
</feature>
<dbReference type="GO" id="GO:0030007">
    <property type="term" value="P:intracellular potassium ion homeostasis"/>
    <property type="evidence" value="ECO:0007669"/>
    <property type="project" value="TreeGrafter"/>
</dbReference>
<gene>
    <name evidence="8" type="ORF">BpHYR1_054329</name>
</gene>
<dbReference type="InterPro" id="IPR000402">
    <property type="entry name" value="Na/K_ATPase_sub_beta"/>
</dbReference>
<dbReference type="GO" id="GO:0001671">
    <property type="term" value="F:ATPase activator activity"/>
    <property type="evidence" value="ECO:0007669"/>
    <property type="project" value="TreeGrafter"/>
</dbReference>
<evidence type="ECO:0000256" key="4">
    <source>
        <dbReference type="ARBA" id="ARBA00022968"/>
    </source>
</evidence>
<accession>A0A3M7S3Y6</accession>
<dbReference type="GO" id="GO:0036376">
    <property type="term" value="P:sodium ion export across plasma membrane"/>
    <property type="evidence" value="ECO:0007669"/>
    <property type="project" value="TreeGrafter"/>
</dbReference>
<comment type="subcellular location">
    <subcellularLocation>
        <location evidence="1">Membrane</location>
        <topology evidence="1">Single-pass type II membrane protein</topology>
    </subcellularLocation>
</comment>
<keyword evidence="9" id="KW-1185">Reference proteome</keyword>
<dbReference type="Proteomes" id="UP000276133">
    <property type="component" value="Unassembled WGS sequence"/>
</dbReference>
<proteinExistence type="inferred from homology"/>
<feature type="region of interest" description="Disordered" evidence="7">
    <location>
        <begin position="237"/>
        <end position="263"/>
    </location>
</feature>
<keyword evidence="4" id="KW-0735">Signal-anchor</keyword>
<comment type="similarity">
    <text evidence="2">Belongs to the X(+)/potassium ATPases subunit beta family.</text>
</comment>
<dbReference type="STRING" id="10195.A0A3M7S3Y6"/>
<dbReference type="GO" id="GO:0006883">
    <property type="term" value="P:intracellular sodium ion homeostasis"/>
    <property type="evidence" value="ECO:0007669"/>
    <property type="project" value="TreeGrafter"/>
</dbReference>
<dbReference type="InterPro" id="IPR038702">
    <property type="entry name" value="Na/K_ATPase_sub_beta_sf"/>
</dbReference>